<name>A0A2Z7AKK4_9LAMI</name>
<accession>A0A2Z7AKK4</accession>
<dbReference type="AlphaFoldDB" id="A0A2Z7AKK4"/>
<evidence type="ECO:0008006" key="3">
    <source>
        <dbReference type="Google" id="ProtNLM"/>
    </source>
</evidence>
<dbReference type="Proteomes" id="UP000250235">
    <property type="component" value="Unassembled WGS sequence"/>
</dbReference>
<organism evidence="1 2">
    <name type="scientific">Dorcoceras hygrometricum</name>
    <dbReference type="NCBI Taxonomy" id="472368"/>
    <lineage>
        <taxon>Eukaryota</taxon>
        <taxon>Viridiplantae</taxon>
        <taxon>Streptophyta</taxon>
        <taxon>Embryophyta</taxon>
        <taxon>Tracheophyta</taxon>
        <taxon>Spermatophyta</taxon>
        <taxon>Magnoliopsida</taxon>
        <taxon>eudicotyledons</taxon>
        <taxon>Gunneridae</taxon>
        <taxon>Pentapetalae</taxon>
        <taxon>asterids</taxon>
        <taxon>lamiids</taxon>
        <taxon>Lamiales</taxon>
        <taxon>Gesneriaceae</taxon>
        <taxon>Didymocarpoideae</taxon>
        <taxon>Trichosporeae</taxon>
        <taxon>Loxocarpinae</taxon>
        <taxon>Dorcoceras</taxon>
    </lineage>
</organism>
<sequence length="65" mass="7489">MPKKARWQEFIGEFDFQWVHKAGKHNEVADALIRKSVHDYVAALTVIDSDVCGRIREASVLDQVY</sequence>
<dbReference type="EMBL" id="KV016295">
    <property type="protein sequence ID" value="KZV19759.1"/>
    <property type="molecule type" value="Genomic_DNA"/>
</dbReference>
<reference evidence="1 2" key="1">
    <citation type="journal article" date="2015" name="Proc. Natl. Acad. Sci. U.S.A.">
        <title>The resurrection genome of Boea hygrometrica: A blueprint for survival of dehydration.</title>
        <authorList>
            <person name="Xiao L."/>
            <person name="Yang G."/>
            <person name="Zhang L."/>
            <person name="Yang X."/>
            <person name="Zhao S."/>
            <person name="Ji Z."/>
            <person name="Zhou Q."/>
            <person name="Hu M."/>
            <person name="Wang Y."/>
            <person name="Chen M."/>
            <person name="Xu Y."/>
            <person name="Jin H."/>
            <person name="Xiao X."/>
            <person name="Hu G."/>
            <person name="Bao F."/>
            <person name="Hu Y."/>
            <person name="Wan P."/>
            <person name="Li L."/>
            <person name="Deng X."/>
            <person name="Kuang T."/>
            <person name="Xiang C."/>
            <person name="Zhu J.K."/>
            <person name="Oliver M.J."/>
            <person name="He Y."/>
        </authorList>
    </citation>
    <scope>NUCLEOTIDE SEQUENCE [LARGE SCALE GENOMIC DNA]</scope>
    <source>
        <strain evidence="2">cv. XS01</strain>
    </source>
</reference>
<proteinExistence type="predicted"/>
<evidence type="ECO:0000313" key="1">
    <source>
        <dbReference type="EMBL" id="KZV19759.1"/>
    </source>
</evidence>
<protein>
    <recommendedName>
        <fullName evidence="3">Reverse transcriptase RNase H-like domain-containing protein</fullName>
    </recommendedName>
</protein>
<evidence type="ECO:0000313" key="2">
    <source>
        <dbReference type="Proteomes" id="UP000250235"/>
    </source>
</evidence>
<gene>
    <name evidence="1" type="ORF">F511_06290</name>
</gene>
<keyword evidence="2" id="KW-1185">Reference proteome</keyword>